<accession>A0A7S9LSS7</accession>
<dbReference type="PROSITE" id="PS51724">
    <property type="entry name" value="SPOR"/>
    <property type="match status" value="1"/>
</dbReference>
<dbReference type="GO" id="GO:0042834">
    <property type="term" value="F:peptidoglycan binding"/>
    <property type="evidence" value="ECO:0007669"/>
    <property type="project" value="InterPro"/>
</dbReference>
<protein>
    <submittedName>
        <fullName evidence="3">SPOR domain-containing protein</fullName>
    </submittedName>
</protein>
<dbReference type="AlphaFoldDB" id="A0A7S9LSS7"/>
<organism evidence="3 4">
    <name type="scientific">Pontivivens ytuae</name>
    <dbReference type="NCBI Taxonomy" id="2789856"/>
    <lineage>
        <taxon>Bacteria</taxon>
        <taxon>Pseudomonadati</taxon>
        <taxon>Pseudomonadota</taxon>
        <taxon>Alphaproteobacteria</taxon>
        <taxon>Rhodobacterales</taxon>
        <taxon>Paracoccaceae</taxon>
        <taxon>Pontivivens</taxon>
    </lineage>
</organism>
<evidence type="ECO:0000259" key="2">
    <source>
        <dbReference type="PROSITE" id="PS51724"/>
    </source>
</evidence>
<sequence length="326" mass="33385">MARRALVAVLWTGATALALSACETQDDEAALTRETPVITEEEPARVEPVVEERLTPRPDLFSLQDEAIWDGRPSLGGAWIAHPDVGNPERVEVTDVTSGQSITAALFRREAGLPGPVFQLSADAAQELGAEPGVPLEVEVIAVRPEVVDVADDAAEGDAEEAESNAAEVEDAVDVVAEGEAAAAAVDEAAAPADDEAAEVELASDEAAIAEIAAAIVAAPDPEPAIEAAAPAVEEAEAPQPVAEAVAPAPAAAPDTPFMQVGMFGVPGNAEALVERLQAEGLAARALPAGSLTRVVVGPAESDAELAETRQRLRELGFSDAIAISL</sequence>
<feature type="signal peptide" evidence="1">
    <location>
        <begin position="1"/>
        <end position="20"/>
    </location>
</feature>
<dbReference type="KEGG" id="poz:I0K15_02270"/>
<dbReference type="Gene3D" id="3.30.70.1070">
    <property type="entry name" value="Sporulation related repeat"/>
    <property type="match status" value="1"/>
</dbReference>
<evidence type="ECO:0000313" key="4">
    <source>
        <dbReference type="Proteomes" id="UP000594800"/>
    </source>
</evidence>
<dbReference type="PANTHER" id="PTHR38687">
    <property type="entry name" value="CELL DIVISION PROTEIN DEDD-RELATED"/>
    <property type="match status" value="1"/>
</dbReference>
<feature type="chain" id="PRO_5032552174" evidence="1">
    <location>
        <begin position="21"/>
        <end position="326"/>
    </location>
</feature>
<keyword evidence="4" id="KW-1185">Reference proteome</keyword>
<dbReference type="Pfam" id="PF05036">
    <property type="entry name" value="SPOR"/>
    <property type="match status" value="1"/>
</dbReference>
<name>A0A7S9LSS7_9RHOB</name>
<feature type="domain" description="SPOR" evidence="2">
    <location>
        <begin position="251"/>
        <end position="326"/>
    </location>
</feature>
<evidence type="ECO:0000256" key="1">
    <source>
        <dbReference type="SAM" id="SignalP"/>
    </source>
</evidence>
<dbReference type="Proteomes" id="UP000594800">
    <property type="component" value="Chromosome"/>
</dbReference>
<proteinExistence type="predicted"/>
<dbReference type="PROSITE" id="PS51257">
    <property type="entry name" value="PROKAR_LIPOPROTEIN"/>
    <property type="match status" value="1"/>
</dbReference>
<dbReference type="GO" id="GO:0032153">
    <property type="term" value="C:cell division site"/>
    <property type="evidence" value="ECO:0007669"/>
    <property type="project" value="TreeGrafter"/>
</dbReference>
<dbReference type="EMBL" id="CP064942">
    <property type="protein sequence ID" value="QPH54629.1"/>
    <property type="molecule type" value="Genomic_DNA"/>
</dbReference>
<dbReference type="GO" id="GO:0032506">
    <property type="term" value="P:cytokinetic process"/>
    <property type="evidence" value="ECO:0007669"/>
    <property type="project" value="TreeGrafter"/>
</dbReference>
<gene>
    <name evidence="3" type="ORF">I0K15_02270</name>
</gene>
<evidence type="ECO:0000313" key="3">
    <source>
        <dbReference type="EMBL" id="QPH54629.1"/>
    </source>
</evidence>
<keyword evidence="1" id="KW-0732">Signal</keyword>
<dbReference type="GO" id="GO:0030428">
    <property type="term" value="C:cell septum"/>
    <property type="evidence" value="ECO:0007669"/>
    <property type="project" value="TreeGrafter"/>
</dbReference>
<dbReference type="InterPro" id="IPR036680">
    <property type="entry name" value="SPOR-like_sf"/>
</dbReference>
<dbReference type="InterPro" id="IPR052521">
    <property type="entry name" value="Cell_div_SPOR-domain"/>
</dbReference>
<dbReference type="PANTHER" id="PTHR38687:SF1">
    <property type="entry name" value="CELL DIVISION PROTEIN DEDD"/>
    <property type="match status" value="1"/>
</dbReference>
<dbReference type="RefSeq" id="WP_196103838.1">
    <property type="nucleotide sequence ID" value="NZ_CP064942.1"/>
</dbReference>
<dbReference type="SUPFAM" id="SSF110997">
    <property type="entry name" value="Sporulation related repeat"/>
    <property type="match status" value="1"/>
</dbReference>
<dbReference type="InterPro" id="IPR007730">
    <property type="entry name" value="SPOR-like_dom"/>
</dbReference>
<reference evidence="3 4" key="1">
    <citation type="submission" date="2020-11" db="EMBL/GenBank/DDBJ databases">
        <title>Description of Pontivivens ytuae sp. nov. isolated from deep sea sediment of Mariana Trench.</title>
        <authorList>
            <person name="Wang Z."/>
            <person name="Sun Q.-L."/>
            <person name="Xu X.-D."/>
            <person name="Tang Y.-Z."/>
            <person name="Zhang J."/>
        </authorList>
    </citation>
    <scope>NUCLEOTIDE SEQUENCE [LARGE SCALE GENOMIC DNA]</scope>
    <source>
        <strain evidence="3 4">MT2928</strain>
    </source>
</reference>